<comment type="similarity">
    <text evidence="2">Belongs to the TMEM201 family.</text>
</comment>
<dbReference type="STRING" id="195883.A0A482WFU8"/>
<evidence type="ECO:0000256" key="4">
    <source>
        <dbReference type="ARBA" id="ARBA00022989"/>
    </source>
</evidence>
<evidence type="ECO:0000259" key="8">
    <source>
        <dbReference type="Pfam" id="PF09779"/>
    </source>
</evidence>
<feature type="domain" description="Ima1 N-terminal" evidence="8">
    <location>
        <begin position="35"/>
        <end position="156"/>
    </location>
</feature>
<organism evidence="9 10">
    <name type="scientific">Laodelphax striatellus</name>
    <name type="common">Small brown planthopper</name>
    <name type="synonym">Delphax striatella</name>
    <dbReference type="NCBI Taxonomy" id="195883"/>
    <lineage>
        <taxon>Eukaryota</taxon>
        <taxon>Metazoa</taxon>
        <taxon>Ecdysozoa</taxon>
        <taxon>Arthropoda</taxon>
        <taxon>Hexapoda</taxon>
        <taxon>Insecta</taxon>
        <taxon>Pterygota</taxon>
        <taxon>Neoptera</taxon>
        <taxon>Paraneoptera</taxon>
        <taxon>Hemiptera</taxon>
        <taxon>Auchenorrhyncha</taxon>
        <taxon>Fulgoroidea</taxon>
        <taxon>Delphacidae</taxon>
        <taxon>Criomorphinae</taxon>
        <taxon>Laodelphax</taxon>
    </lineage>
</organism>
<dbReference type="GO" id="GO:0030473">
    <property type="term" value="P:nuclear migration along microtubule"/>
    <property type="evidence" value="ECO:0007669"/>
    <property type="project" value="TreeGrafter"/>
</dbReference>
<dbReference type="InParanoid" id="A0A482WFU8"/>
<sequence>MDLIIIMPITAAFSVVFLILLKIYLKLREYFPVTVECWFCCKKTKVPFGEAHSWECLNCNQYNGFLEDGDYNRLIPAQYDALLNVPRFTSNAREQHCGMRSSPTLCANCNDNQEMKIAQLARFTPFNPNNFDIEIEKYSEHLERIYSICSSCESTVAEVFKKQNKLYGLKSPNSERKKLTSKMRPLTAAKRSLLFTHYATLLLGAVLFYSSTRNLSQSRVSRLYEPIGQPSQSSVVIENKLYQAKPIKRN</sequence>
<evidence type="ECO:0000256" key="2">
    <source>
        <dbReference type="ARBA" id="ARBA00007600"/>
    </source>
</evidence>
<comment type="caution">
    <text evidence="9">The sequence shown here is derived from an EMBL/GenBank/DDBJ whole genome shotgun (WGS) entry which is preliminary data.</text>
</comment>
<keyword evidence="3 7" id="KW-0812">Transmembrane</keyword>
<dbReference type="EMBL" id="QKKF02037264">
    <property type="protein sequence ID" value="RZF32409.1"/>
    <property type="molecule type" value="Genomic_DNA"/>
</dbReference>
<evidence type="ECO:0000313" key="10">
    <source>
        <dbReference type="Proteomes" id="UP000291343"/>
    </source>
</evidence>
<dbReference type="OrthoDB" id="5966927at2759"/>
<evidence type="ECO:0000256" key="6">
    <source>
        <dbReference type="ARBA" id="ARBA00023242"/>
    </source>
</evidence>
<comment type="subcellular location">
    <subcellularLocation>
        <location evidence="1">Nucleus inner membrane</location>
        <topology evidence="1">Multi-pass membrane protein</topology>
    </subcellularLocation>
</comment>
<dbReference type="AlphaFoldDB" id="A0A482WFU8"/>
<proteinExistence type="inferred from homology"/>
<dbReference type="PANTHER" id="PTHR28646:SF1">
    <property type="entry name" value="TRANSMEMBRANE PROTEIN 201"/>
    <property type="match status" value="1"/>
</dbReference>
<keyword evidence="5 7" id="KW-0472">Membrane</keyword>
<evidence type="ECO:0000256" key="7">
    <source>
        <dbReference type="SAM" id="Phobius"/>
    </source>
</evidence>
<protein>
    <recommendedName>
        <fullName evidence="8">Ima1 N-terminal domain-containing protein</fullName>
    </recommendedName>
</protein>
<evidence type="ECO:0000313" key="9">
    <source>
        <dbReference type="EMBL" id="RZF32409.1"/>
    </source>
</evidence>
<name>A0A482WFU8_LAOST</name>
<keyword evidence="10" id="KW-1185">Reference proteome</keyword>
<gene>
    <name evidence="9" type="ORF">LSTR_LSTR001873</name>
</gene>
<dbReference type="GO" id="GO:0051015">
    <property type="term" value="F:actin filament binding"/>
    <property type="evidence" value="ECO:0007669"/>
    <property type="project" value="TreeGrafter"/>
</dbReference>
<keyword evidence="6" id="KW-0539">Nucleus</keyword>
<dbReference type="PANTHER" id="PTHR28646">
    <property type="entry name" value="TRANSMEMBRANE PROTEIN 201"/>
    <property type="match status" value="1"/>
</dbReference>
<dbReference type="GO" id="GO:0005521">
    <property type="term" value="F:lamin binding"/>
    <property type="evidence" value="ECO:0007669"/>
    <property type="project" value="TreeGrafter"/>
</dbReference>
<keyword evidence="4 7" id="KW-1133">Transmembrane helix</keyword>
<evidence type="ECO:0000256" key="5">
    <source>
        <dbReference type="ARBA" id="ARBA00023136"/>
    </source>
</evidence>
<reference evidence="9 10" key="1">
    <citation type="journal article" date="2017" name="Gigascience">
        <title>Genome sequence of the small brown planthopper, Laodelphax striatellus.</title>
        <authorList>
            <person name="Zhu J."/>
            <person name="Jiang F."/>
            <person name="Wang X."/>
            <person name="Yang P."/>
            <person name="Bao Y."/>
            <person name="Zhao W."/>
            <person name="Wang W."/>
            <person name="Lu H."/>
            <person name="Wang Q."/>
            <person name="Cui N."/>
            <person name="Li J."/>
            <person name="Chen X."/>
            <person name="Luo L."/>
            <person name="Yu J."/>
            <person name="Kang L."/>
            <person name="Cui F."/>
        </authorList>
    </citation>
    <scope>NUCLEOTIDE SEQUENCE [LARGE SCALE GENOMIC DNA]</scope>
    <source>
        <strain evidence="9">Lst14</strain>
    </source>
</reference>
<dbReference type="InterPro" id="IPR018617">
    <property type="entry name" value="Ima1_N"/>
</dbReference>
<feature type="transmembrane region" description="Helical" evidence="7">
    <location>
        <begin position="192"/>
        <end position="210"/>
    </location>
</feature>
<dbReference type="Proteomes" id="UP000291343">
    <property type="component" value="Unassembled WGS sequence"/>
</dbReference>
<evidence type="ECO:0000256" key="1">
    <source>
        <dbReference type="ARBA" id="ARBA00004473"/>
    </source>
</evidence>
<feature type="transmembrane region" description="Helical" evidence="7">
    <location>
        <begin position="6"/>
        <end position="25"/>
    </location>
</feature>
<accession>A0A482WFU8</accession>
<dbReference type="InterPro" id="IPR040041">
    <property type="entry name" value="TMEM201"/>
</dbReference>
<dbReference type="Pfam" id="PF09779">
    <property type="entry name" value="Ima1_N"/>
    <property type="match status" value="1"/>
</dbReference>
<evidence type="ECO:0000256" key="3">
    <source>
        <dbReference type="ARBA" id="ARBA00022692"/>
    </source>
</evidence>
<dbReference type="GO" id="GO:0005637">
    <property type="term" value="C:nuclear inner membrane"/>
    <property type="evidence" value="ECO:0007669"/>
    <property type="project" value="UniProtKB-SubCell"/>
</dbReference>